<evidence type="ECO:0000256" key="1">
    <source>
        <dbReference type="SAM" id="Phobius"/>
    </source>
</evidence>
<comment type="caution">
    <text evidence="2">The sequence shown here is derived from an EMBL/GenBank/DDBJ whole genome shotgun (WGS) entry which is preliminary data.</text>
</comment>
<keyword evidence="1" id="KW-1133">Transmembrane helix</keyword>
<keyword evidence="1" id="KW-0472">Membrane</keyword>
<dbReference type="Proteomes" id="UP000070138">
    <property type="component" value="Unassembled WGS sequence"/>
</dbReference>
<sequence length="423" mass="48273">MKKIILILLGLILFIIAIIYFSLWSHPDTGHTDVLVGKQNVETLNFKDLDSVNVAAATMYEGALLKEVMQGEQYRAEWAVPVKVPVLLLDRTYGGLTILKKGGGKQTKSLRLKSGKGLVYTLRSVAKDPEPLIPEFAKTLGIENLIIDGITAQHPYGAMVVAKLAEAVHLPHTHPRLVFVPNQEALGKYNEGFGNKLYWLEYETEGEENWSAFENIISIIDTEELQEQKFKHRDKLHIDTPALVRNRLFDIVIGDWDRHAKQWGWFLQKKKDQYIAIPLASDRDNAFFTIDGLLPSIISSKNVQPRLRPFQEEVDYMPGLVYPFDIYFLKGVPKETFQAQAAYIKTHLTDAAIDHALATWPKEIHQLHGKEIRDILIARRNNLDRYALEFYKVLQSKNFLTQPLKGSDDADVPRDLHKCFECL</sequence>
<evidence type="ECO:0000313" key="3">
    <source>
        <dbReference type="Proteomes" id="UP000070138"/>
    </source>
</evidence>
<protein>
    <submittedName>
        <fullName evidence="2">Membrane protein</fullName>
    </submittedName>
</protein>
<evidence type="ECO:0000313" key="2">
    <source>
        <dbReference type="EMBL" id="KXO01271.1"/>
    </source>
</evidence>
<feature type="transmembrane region" description="Helical" evidence="1">
    <location>
        <begin position="5"/>
        <end position="24"/>
    </location>
</feature>
<reference evidence="2 3" key="2">
    <citation type="journal article" date="2016" name="Int. J. Syst. Evol. Microbiol.">
        <title>Vitellibacter aquimaris sp. nov., a marine bacterium isolated from seawater.</title>
        <authorList>
            <person name="Thevarajoo S."/>
            <person name="Selvaratnam C."/>
            <person name="Goh K.M."/>
            <person name="Hong K.W."/>
            <person name="Chan X.Y."/>
            <person name="Chan K.G."/>
            <person name="Chong C.S."/>
        </authorList>
    </citation>
    <scope>NUCLEOTIDE SEQUENCE [LARGE SCALE GENOMIC DNA]</scope>
    <source>
        <strain evidence="2 3">D-24</strain>
    </source>
</reference>
<keyword evidence="1" id="KW-0812">Transmembrane</keyword>
<dbReference type="EMBL" id="JRWG01000001">
    <property type="protein sequence ID" value="KXO01271.1"/>
    <property type="molecule type" value="Genomic_DNA"/>
</dbReference>
<gene>
    <name evidence="2" type="ORF">LS48_02070</name>
</gene>
<proteinExistence type="predicted"/>
<keyword evidence="3" id="KW-1185">Reference proteome</keyword>
<dbReference type="OrthoDB" id="333971at2"/>
<dbReference type="PATRIC" id="fig|1548749.3.peg.446"/>
<dbReference type="AlphaFoldDB" id="A0A137RM83"/>
<reference evidence="3" key="1">
    <citation type="submission" date="2014-10" db="EMBL/GenBank/DDBJ databases">
        <title>Genome sequencing of Vitellibacter sp. D-24.</title>
        <authorList>
            <person name="Thevarajoo S."/>
            <person name="Selvaratnam C."/>
            <person name="Goh K.M."/>
            <person name="Chong C.S."/>
        </authorList>
    </citation>
    <scope>NUCLEOTIDE SEQUENCE [LARGE SCALE GENOMIC DNA]</scope>
    <source>
        <strain evidence="3">D-24</strain>
    </source>
</reference>
<dbReference type="RefSeq" id="WP_062619462.1">
    <property type="nucleotide sequence ID" value="NZ_JRWG01000001.1"/>
</dbReference>
<organism evidence="2 3">
    <name type="scientific">Aequorivita aquimaris</name>
    <dbReference type="NCBI Taxonomy" id="1548749"/>
    <lineage>
        <taxon>Bacteria</taxon>
        <taxon>Pseudomonadati</taxon>
        <taxon>Bacteroidota</taxon>
        <taxon>Flavobacteriia</taxon>
        <taxon>Flavobacteriales</taxon>
        <taxon>Flavobacteriaceae</taxon>
        <taxon>Aequorivita</taxon>
    </lineage>
</organism>
<accession>A0A137RM83</accession>
<dbReference type="STRING" id="1548749.LS48_02070"/>
<name>A0A137RM83_9FLAO</name>